<evidence type="ECO:0000313" key="3">
    <source>
        <dbReference type="Proteomes" id="UP000324222"/>
    </source>
</evidence>
<organism evidence="2 3">
    <name type="scientific">Portunus trituberculatus</name>
    <name type="common">Swimming crab</name>
    <name type="synonym">Neptunus trituberculatus</name>
    <dbReference type="NCBI Taxonomy" id="210409"/>
    <lineage>
        <taxon>Eukaryota</taxon>
        <taxon>Metazoa</taxon>
        <taxon>Ecdysozoa</taxon>
        <taxon>Arthropoda</taxon>
        <taxon>Crustacea</taxon>
        <taxon>Multicrustacea</taxon>
        <taxon>Malacostraca</taxon>
        <taxon>Eumalacostraca</taxon>
        <taxon>Eucarida</taxon>
        <taxon>Decapoda</taxon>
        <taxon>Pleocyemata</taxon>
        <taxon>Brachyura</taxon>
        <taxon>Eubrachyura</taxon>
        <taxon>Portunoidea</taxon>
        <taxon>Portunidae</taxon>
        <taxon>Portuninae</taxon>
        <taxon>Portunus</taxon>
    </lineage>
</organism>
<reference evidence="2 3" key="1">
    <citation type="submission" date="2019-05" db="EMBL/GenBank/DDBJ databases">
        <title>Another draft genome of Portunus trituberculatus and its Hox gene families provides insights of decapod evolution.</title>
        <authorList>
            <person name="Jeong J.-H."/>
            <person name="Song I."/>
            <person name="Kim S."/>
            <person name="Choi T."/>
            <person name="Kim D."/>
            <person name="Ryu S."/>
            <person name="Kim W."/>
        </authorList>
    </citation>
    <scope>NUCLEOTIDE SEQUENCE [LARGE SCALE GENOMIC DNA]</scope>
    <source>
        <tissue evidence="2">Muscle</tissue>
    </source>
</reference>
<dbReference type="AlphaFoldDB" id="A0A5B7DST9"/>
<proteinExistence type="predicted"/>
<evidence type="ECO:0000256" key="1">
    <source>
        <dbReference type="SAM" id="MobiDB-lite"/>
    </source>
</evidence>
<gene>
    <name evidence="2" type="ORF">E2C01_017826</name>
</gene>
<feature type="region of interest" description="Disordered" evidence="1">
    <location>
        <begin position="29"/>
        <end position="61"/>
    </location>
</feature>
<comment type="caution">
    <text evidence="2">The sequence shown here is derived from an EMBL/GenBank/DDBJ whole genome shotgun (WGS) entry which is preliminary data.</text>
</comment>
<dbReference type="Proteomes" id="UP000324222">
    <property type="component" value="Unassembled WGS sequence"/>
</dbReference>
<evidence type="ECO:0000313" key="2">
    <source>
        <dbReference type="EMBL" id="MPC24732.1"/>
    </source>
</evidence>
<protein>
    <submittedName>
        <fullName evidence="2">Uncharacterized protein</fullName>
    </submittedName>
</protein>
<accession>A0A5B7DST9</accession>
<name>A0A5B7DST9_PORTR</name>
<dbReference type="EMBL" id="VSRR010001367">
    <property type="protein sequence ID" value="MPC24732.1"/>
    <property type="molecule type" value="Genomic_DNA"/>
</dbReference>
<sequence>MTRPTCSQQTLPREVCVGHVRAARLADPYRSSCQSEEQGSLANPHRDIERMKRHEQETNKT</sequence>
<keyword evidence="3" id="KW-1185">Reference proteome</keyword>
<feature type="compositionally biased region" description="Polar residues" evidence="1">
    <location>
        <begin position="31"/>
        <end position="41"/>
    </location>
</feature>
<feature type="compositionally biased region" description="Basic and acidic residues" evidence="1">
    <location>
        <begin position="44"/>
        <end position="61"/>
    </location>
</feature>